<dbReference type="RefSeq" id="WP_257716056.1">
    <property type="nucleotide sequence ID" value="NZ_JANJOU010000007.1"/>
</dbReference>
<proteinExistence type="predicted"/>
<organism evidence="1 2">
    <name type="scientific">Roseomonas populi</name>
    <dbReference type="NCBI Taxonomy" id="3121582"/>
    <lineage>
        <taxon>Bacteria</taxon>
        <taxon>Pseudomonadati</taxon>
        <taxon>Pseudomonadota</taxon>
        <taxon>Alphaproteobacteria</taxon>
        <taxon>Acetobacterales</taxon>
        <taxon>Roseomonadaceae</taxon>
        <taxon>Roseomonas</taxon>
    </lineage>
</organism>
<sequence length="69" mass="7591">MITRAEKGKFGSTMGTVAGAVGHCASRLFRQAAWRDVPFRLHDHFALLALALRPTCPIEVPYFSFAGQI</sequence>
<reference evidence="1 2" key="1">
    <citation type="submission" date="2022-06" db="EMBL/GenBank/DDBJ databases">
        <title>Roseomonas CN29.</title>
        <authorList>
            <person name="Cheng Y."/>
            <person name="He X."/>
        </authorList>
    </citation>
    <scope>NUCLEOTIDE SEQUENCE [LARGE SCALE GENOMIC DNA]</scope>
    <source>
        <strain evidence="1 2">CN29</strain>
    </source>
</reference>
<evidence type="ECO:0008006" key="3">
    <source>
        <dbReference type="Google" id="ProtNLM"/>
    </source>
</evidence>
<comment type="caution">
    <text evidence="1">The sequence shown here is derived from an EMBL/GenBank/DDBJ whole genome shotgun (WGS) entry which is preliminary data.</text>
</comment>
<evidence type="ECO:0000313" key="1">
    <source>
        <dbReference type="EMBL" id="MCR0982385.1"/>
    </source>
</evidence>
<accession>A0ABT1X2N5</accession>
<gene>
    <name evidence="1" type="ORF">NRP21_10025</name>
</gene>
<dbReference type="EMBL" id="JANJOU010000007">
    <property type="protein sequence ID" value="MCR0982385.1"/>
    <property type="molecule type" value="Genomic_DNA"/>
</dbReference>
<evidence type="ECO:0000313" key="2">
    <source>
        <dbReference type="Proteomes" id="UP001524642"/>
    </source>
</evidence>
<protein>
    <recommendedName>
        <fullName evidence="3">Transposase DDE domain-containing protein</fullName>
    </recommendedName>
</protein>
<dbReference type="Proteomes" id="UP001524642">
    <property type="component" value="Unassembled WGS sequence"/>
</dbReference>
<name>A0ABT1X2N5_9PROT</name>
<keyword evidence="2" id="KW-1185">Reference proteome</keyword>